<dbReference type="EMBL" id="RBNJ01005675">
    <property type="protein sequence ID" value="RUS29072.1"/>
    <property type="molecule type" value="Genomic_DNA"/>
</dbReference>
<keyword evidence="2" id="KW-1185">Reference proteome</keyword>
<accession>A0A433QGZ4</accession>
<comment type="caution">
    <text evidence="1">The sequence shown here is derived from an EMBL/GenBank/DDBJ whole genome shotgun (WGS) entry which is preliminary data.</text>
</comment>
<organism evidence="1 2">
    <name type="scientific">Jimgerdemannia flammicorona</name>
    <dbReference type="NCBI Taxonomy" id="994334"/>
    <lineage>
        <taxon>Eukaryota</taxon>
        <taxon>Fungi</taxon>
        <taxon>Fungi incertae sedis</taxon>
        <taxon>Mucoromycota</taxon>
        <taxon>Mucoromycotina</taxon>
        <taxon>Endogonomycetes</taxon>
        <taxon>Endogonales</taxon>
        <taxon>Endogonaceae</taxon>
        <taxon>Jimgerdemannia</taxon>
    </lineage>
</organism>
<evidence type="ECO:0000313" key="2">
    <source>
        <dbReference type="Proteomes" id="UP000274822"/>
    </source>
</evidence>
<protein>
    <submittedName>
        <fullName evidence="1">Uncharacterized protein</fullName>
    </submittedName>
</protein>
<evidence type="ECO:0000313" key="1">
    <source>
        <dbReference type="EMBL" id="RUS29072.1"/>
    </source>
</evidence>
<reference evidence="1 2" key="1">
    <citation type="journal article" date="2018" name="New Phytol.">
        <title>Phylogenomics of Endogonaceae and evolution of mycorrhizas within Mucoromycota.</title>
        <authorList>
            <person name="Chang Y."/>
            <person name="Desiro A."/>
            <person name="Na H."/>
            <person name="Sandor L."/>
            <person name="Lipzen A."/>
            <person name="Clum A."/>
            <person name="Barry K."/>
            <person name="Grigoriev I.V."/>
            <person name="Martin F.M."/>
            <person name="Stajich J.E."/>
            <person name="Smith M.E."/>
            <person name="Bonito G."/>
            <person name="Spatafora J.W."/>
        </authorList>
    </citation>
    <scope>NUCLEOTIDE SEQUENCE [LARGE SCALE GENOMIC DNA]</scope>
    <source>
        <strain evidence="1 2">AD002</strain>
    </source>
</reference>
<name>A0A433QGZ4_9FUNG</name>
<dbReference type="AlphaFoldDB" id="A0A433QGZ4"/>
<gene>
    <name evidence="1" type="ORF">BC938DRAFT_481094</name>
</gene>
<proteinExistence type="predicted"/>
<sequence>MVASPTLFAMVAILRRTENANVVLRFNLFKVNSTALMKAVKFWTGLNGATQQIEQASELKWRMNTISHLRESM</sequence>
<dbReference type="Proteomes" id="UP000274822">
    <property type="component" value="Unassembled WGS sequence"/>
</dbReference>